<evidence type="ECO:0000256" key="4">
    <source>
        <dbReference type="ARBA" id="ARBA00011988"/>
    </source>
</evidence>
<dbReference type="UniPathway" id="UPA00958"/>
<reference evidence="16 19" key="3">
    <citation type="journal article" date="2023" name="Front. Microbiol.">
        <title>Phylogeography and host specificity of Pasteurellaceae pathogenic to sea-farmed fish in the north-east Atlantic.</title>
        <authorList>
            <person name="Gulla S."/>
            <person name="Colquhoun D.J."/>
            <person name="Olsen A.B."/>
            <person name="Spilsberg B."/>
            <person name="Lagesen K."/>
            <person name="Aakesson C.P."/>
            <person name="Strom S."/>
            <person name="Manji F."/>
            <person name="Birkbeck T.H."/>
            <person name="Nilsen H.K."/>
        </authorList>
    </citation>
    <scope>NUCLEOTIDE SEQUENCE [LARGE SCALE GENOMIC DNA]</scope>
    <source>
        <strain evidence="16 19">VIO11850</strain>
    </source>
</reference>
<dbReference type="GO" id="GO:0009244">
    <property type="term" value="P:lipopolysaccharide core region biosynthetic process"/>
    <property type="evidence" value="ECO:0007669"/>
    <property type="project" value="UniProtKB-UniRule"/>
</dbReference>
<evidence type="ECO:0000256" key="14">
    <source>
        <dbReference type="ARBA" id="ARBA00034417"/>
    </source>
</evidence>
<name>A0A1H8A5N9_9PAST</name>
<evidence type="ECO:0000256" key="13">
    <source>
        <dbReference type="ARBA" id="ARBA00029511"/>
    </source>
</evidence>
<evidence type="ECO:0000256" key="11">
    <source>
        <dbReference type="ARBA" id="ARBA00022985"/>
    </source>
</evidence>
<dbReference type="Proteomes" id="UP001224812">
    <property type="component" value="Unassembled WGS sequence"/>
</dbReference>
<dbReference type="GO" id="GO:0016773">
    <property type="term" value="F:phosphotransferase activity, alcohol group as acceptor"/>
    <property type="evidence" value="ECO:0007669"/>
    <property type="project" value="UniProtKB-UniRule"/>
</dbReference>
<dbReference type="EMBL" id="FOBN01000038">
    <property type="protein sequence ID" value="SEM66065.1"/>
    <property type="molecule type" value="Genomic_DNA"/>
</dbReference>
<evidence type="ECO:0000256" key="10">
    <source>
        <dbReference type="ARBA" id="ARBA00022840"/>
    </source>
</evidence>
<keyword evidence="12 15" id="KW-0472">Membrane</keyword>
<evidence type="ECO:0000313" key="17">
    <source>
        <dbReference type="EMBL" id="SEM66065.1"/>
    </source>
</evidence>
<dbReference type="EMBL" id="JASAVS010000029">
    <property type="protein sequence ID" value="MDP8086308.1"/>
    <property type="molecule type" value="Genomic_DNA"/>
</dbReference>
<gene>
    <name evidence="15" type="primary">kdkA</name>
    <name evidence="16" type="ORF">QJT92_10305</name>
    <name evidence="17" type="ORF">SAMN05444853_1386</name>
</gene>
<evidence type="ECO:0000313" key="16">
    <source>
        <dbReference type="EMBL" id="MDP8086308.1"/>
    </source>
</evidence>
<dbReference type="GO" id="GO:0005886">
    <property type="term" value="C:plasma membrane"/>
    <property type="evidence" value="ECO:0007669"/>
    <property type="project" value="UniProtKB-SubCell"/>
</dbReference>
<evidence type="ECO:0000256" key="12">
    <source>
        <dbReference type="ARBA" id="ARBA00023136"/>
    </source>
</evidence>
<keyword evidence="8 15" id="KW-0547">Nucleotide-binding</keyword>
<evidence type="ECO:0000256" key="8">
    <source>
        <dbReference type="ARBA" id="ARBA00022741"/>
    </source>
</evidence>
<dbReference type="Proteomes" id="UP000198883">
    <property type="component" value="Unassembled WGS sequence"/>
</dbReference>
<comment type="catalytic activity">
    <reaction evidence="14 15">
        <text>an alpha-Kdo-(2-&gt;6)-lipid IVA + ATP = a 4-O-phospho-alpha-Kdo-(2-&gt;6)-lipid IVA + ADP + H(+)</text>
        <dbReference type="Rhea" id="RHEA:74271"/>
        <dbReference type="ChEBI" id="CHEBI:15378"/>
        <dbReference type="ChEBI" id="CHEBI:30616"/>
        <dbReference type="ChEBI" id="CHEBI:176428"/>
        <dbReference type="ChEBI" id="CHEBI:193140"/>
        <dbReference type="ChEBI" id="CHEBI:456216"/>
        <dbReference type="EC" id="2.7.1.166"/>
    </reaction>
</comment>
<evidence type="ECO:0000256" key="15">
    <source>
        <dbReference type="HAMAP-Rule" id="MF_00521"/>
    </source>
</evidence>
<comment type="similarity">
    <text evidence="3 15">Belongs to the protein kinase superfamily. KdkA/RfaP family.</text>
</comment>
<dbReference type="InterPro" id="IPR011009">
    <property type="entry name" value="Kinase-like_dom_sf"/>
</dbReference>
<keyword evidence="11 15" id="KW-0448">Lipopolysaccharide biosynthesis</keyword>
<dbReference type="EC" id="2.7.1.166" evidence="4 15"/>
<keyword evidence="10 15" id="KW-0067">ATP-binding</keyword>
<evidence type="ECO:0000256" key="5">
    <source>
        <dbReference type="ARBA" id="ARBA00022475"/>
    </source>
</evidence>
<evidence type="ECO:0000256" key="6">
    <source>
        <dbReference type="ARBA" id="ARBA00022519"/>
    </source>
</evidence>
<dbReference type="GO" id="GO:0016301">
    <property type="term" value="F:kinase activity"/>
    <property type="evidence" value="ECO:0007669"/>
    <property type="project" value="UniProtKB-KW"/>
</dbReference>
<organism evidence="17 18">
    <name type="scientific">Phocoenobacter skyensis</name>
    <dbReference type="NCBI Taxonomy" id="97481"/>
    <lineage>
        <taxon>Bacteria</taxon>
        <taxon>Pseudomonadati</taxon>
        <taxon>Pseudomonadota</taxon>
        <taxon>Gammaproteobacteria</taxon>
        <taxon>Pasteurellales</taxon>
        <taxon>Pasteurellaceae</taxon>
        <taxon>Phocoenobacter</taxon>
    </lineage>
</organism>
<comment type="function">
    <text evidence="15">Catalyzes the ATP-dependent phosphorylation of the 3-deoxy-D-manno-octulosonic acid (Kdo) residue in Kdo-lipid IV(A) at the 4-OH position.</text>
</comment>
<dbReference type="Pfam" id="PF06293">
    <property type="entry name" value="Kdo"/>
    <property type="match status" value="1"/>
</dbReference>
<reference evidence="18" key="1">
    <citation type="submission" date="2016-10" db="EMBL/GenBank/DDBJ databases">
        <authorList>
            <person name="Varghese N."/>
            <person name="Submissions S."/>
        </authorList>
    </citation>
    <scope>NUCLEOTIDE SEQUENCE [LARGE SCALE GENOMIC DNA]</scope>
    <source>
        <strain evidence="18">DSM 24204</strain>
    </source>
</reference>
<dbReference type="NCBIfam" id="NF002475">
    <property type="entry name" value="PRK01723.1"/>
    <property type="match status" value="1"/>
</dbReference>
<dbReference type="HAMAP" id="MF_00521">
    <property type="entry name" value="KDO_kinase"/>
    <property type="match status" value="1"/>
</dbReference>
<dbReference type="GO" id="GO:0005524">
    <property type="term" value="F:ATP binding"/>
    <property type="evidence" value="ECO:0007669"/>
    <property type="project" value="UniProtKB-UniRule"/>
</dbReference>
<keyword evidence="7 15" id="KW-0808">Transferase</keyword>
<dbReference type="STRING" id="97481.SAMN05444853_1386"/>
<keyword evidence="6 15" id="KW-0997">Cell inner membrane</keyword>
<proteinExistence type="inferred from homology"/>
<keyword evidence="9 15" id="KW-0418">Kinase</keyword>
<evidence type="ECO:0000313" key="19">
    <source>
        <dbReference type="Proteomes" id="UP001224812"/>
    </source>
</evidence>
<evidence type="ECO:0000256" key="9">
    <source>
        <dbReference type="ARBA" id="ARBA00022777"/>
    </source>
</evidence>
<keyword evidence="5 15" id="KW-1003">Cell membrane</keyword>
<evidence type="ECO:0000256" key="7">
    <source>
        <dbReference type="ARBA" id="ARBA00022679"/>
    </source>
</evidence>
<dbReference type="InterPro" id="IPR022826">
    <property type="entry name" value="KDO_kinase"/>
</dbReference>
<comment type="pathway">
    <text evidence="2 15">Bacterial outer membrane biogenesis; LPS core biosynthesis.</text>
</comment>
<evidence type="ECO:0000256" key="1">
    <source>
        <dbReference type="ARBA" id="ARBA00004515"/>
    </source>
</evidence>
<dbReference type="AlphaFoldDB" id="A0A1H8A5N9"/>
<dbReference type="OrthoDB" id="6854449at2"/>
<dbReference type="RefSeq" id="WP_090923422.1">
    <property type="nucleotide sequence ID" value="NZ_CP016180.1"/>
</dbReference>
<evidence type="ECO:0000256" key="3">
    <source>
        <dbReference type="ARBA" id="ARBA00010327"/>
    </source>
</evidence>
<reference evidence="17" key="2">
    <citation type="submission" date="2016-10" db="EMBL/GenBank/DDBJ databases">
        <authorList>
            <person name="de Groot N.N."/>
        </authorList>
    </citation>
    <scope>NUCLEOTIDE SEQUENCE [LARGE SCALE GENOMIC DNA]</scope>
    <source>
        <strain evidence="17">DSM 24204</strain>
    </source>
</reference>
<protein>
    <recommendedName>
        <fullName evidence="13 15">3-deoxy-D-manno-octulosonic acid kinase</fullName>
        <shortName evidence="15">Kdo kinase</shortName>
        <ecNumber evidence="4 15">2.7.1.166</ecNumber>
    </recommendedName>
</protein>
<keyword evidence="19" id="KW-1185">Reference proteome</keyword>
<dbReference type="SUPFAM" id="SSF56112">
    <property type="entry name" value="Protein kinase-like (PK-like)"/>
    <property type="match status" value="1"/>
</dbReference>
<dbReference type="Gene3D" id="1.10.510.10">
    <property type="entry name" value="Transferase(Phosphotransferase) domain 1"/>
    <property type="match status" value="1"/>
</dbReference>
<sequence>MNYYQFNPNIVNESQEKVIKELLNTSSFDNHTRLLGFSKGRGITWFLQTDDIIGVNSVLRHYYRGGLFGKLIKESYFFTTLEKTRAMQEFNLLQQMSQWGLPVPRPIAVKINKKVCVYSADILIEKIENTQDLSQFLQKNTLSPQHYVEIGKLIKQLHQHQVHHSDLNIHNILFDELNNKFWLIDFDKCNIQQGEAWKSSNLERLLRSFNKEVQRLNIHFDRSDWEILLKGYDL</sequence>
<dbReference type="GeneID" id="83544909"/>
<accession>A0A1H8A5N9</accession>
<feature type="active site" evidence="15">
    <location>
        <position position="166"/>
    </location>
</feature>
<comment type="subcellular location">
    <subcellularLocation>
        <location evidence="1 15">Cell inner membrane</location>
        <topology evidence="1 15">Peripheral membrane protein</topology>
        <orientation evidence="1 15">Cytoplasmic side</orientation>
    </subcellularLocation>
</comment>
<evidence type="ECO:0000313" key="18">
    <source>
        <dbReference type="Proteomes" id="UP000198883"/>
    </source>
</evidence>
<evidence type="ECO:0000256" key="2">
    <source>
        <dbReference type="ARBA" id="ARBA00004713"/>
    </source>
</evidence>